<evidence type="ECO:0000313" key="10">
    <source>
        <dbReference type="Proteomes" id="UP000572212"/>
    </source>
</evidence>
<dbReference type="PANTHER" id="PTHR48105">
    <property type="entry name" value="THIOREDOXIN REDUCTASE 1-RELATED-RELATED"/>
    <property type="match status" value="1"/>
</dbReference>
<keyword evidence="7" id="KW-1133">Transmembrane helix</keyword>
<reference evidence="9 10" key="1">
    <citation type="submission" date="2020-08" db="EMBL/GenBank/DDBJ databases">
        <title>Genomic Encyclopedia of Type Strains, Phase IV (KMG-IV): sequencing the most valuable type-strain genomes for metagenomic binning, comparative biology and taxonomic classification.</title>
        <authorList>
            <person name="Goeker M."/>
        </authorList>
    </citation>
    <scope>NUCLEOTIDE SEQUENCE [LARGE SCALE GENOMIC DNA]</scope>
    <source>
        <strain evidence="9 10">DSM 11805</strain>
    </source>
</reference>
<comment type="caution">
    <text evidence="9">The sequence shown here is derived from an EMBL/GenBank/DDBJ whole genome shotgun (WGS) entry which is preliminary data.</text>
</comment>
<dbReference type="GO" id="GO:0050660">
    <property type="term" value="F:flavin adenine dinucleotide binding"/>
    <property type="evidence" value="ECO:0007669"/>
    <property type="project" value="UniProtKB-UniRule"/>
</dbReference>
<dbReference type="RefSeq" id="WP_184247852.1">
    <property type="nucleotide sequence ID" value="NZ_BAAACU010000064.1"/>
</dbReference>
<feature type="binding site" evidence="6">
    <location>
        <position position="89"/>
    </location>
    <ligand>
        <name>FAD</name>
        <dbReference type="ChEBI" id="CHEBI:57692"/>
    </ligand>
</feature>
<proteinExistence type="inferred from homology"/>
<feature type="binding site" evidence="6">
    <location>
        <position position="44"/>
    </location>
    <ligand>
        <name>FAD</name>
        <dbReference type="ChEBI" id="CHEBI:57692"/>
    </ligand>
</feature>
<keyword evidence="4 6" id="KW-0521">NADP</keyword>
<evidence type="ECO:0000256" key="4">
    <source>
        <dbReference type="ARBA" id="ARBA00022857"/>
    </source>
</evidence>
<dbReference type="InterPro" id="IPR036188">
    <property type="entry name" value="FAD/NAD-bd_sf"/>
</dbReference>
<dbReference type="PRINTS" id="PR00368">
    <property type="entry name" value="FADPNR"/>
</dbReference>
<keyword evidence="3 6" id="KW-0274">FAD</keyword>
<name>A0A841RKE1_9BACI</name>
<dbReference type="GO" id="GO:0004324">
    <property type="term" value="F:ferredoxin-NADP+ reductase activity"/>
    <property type="evidence" value="ECO:0007669"/>
    <property type="project" value="UniProtKB-UniRule"/>
</dbReference>
<dbReference type="SUPFAM" id="SSF51905">
    <property type="entry name" value="FAD/NAD(P)-binding domain"/>
    <property type="match status" value="1"/>
</dbReference>
<keyword evidence="5 6" id="KW-0560">Oxidoreductase</keyword>
<sequence>MTQHNIVDLVVIGGGTTGLFATYYATMRGMSVKLIESQPQLGGKVMQFFPEKRIYDVGGYPEITGEELVEQMTKQAERHQPEIRLNQWVENIYKVDDSYFELVTASGEKHYAKTILLATGNGTFYGKEPDGWKERVRNKEIAKFTIMNAEQYVNKRVIISSDMKTGVEWGLFLENKAKEVIMVNPDRRFNYTNKADIEKIENSSADIYYQAKIGDLQVKDGQLSSVTLELPEGKKLNIEADELLMYHGVELKATPFNQWGVELQKGRILVEGDMATNIPGVFAAGDIVSYDGKTGLIASGYSEAITAVNKAHKWIDPKAVEQQYSTVIYR</sequence>
<evidence type="ECO:0000256" key="6">
    <source>
        <dbReference type="HAMAP-Rule" id="MF_01685"/>
    </source>
</evidence>
<accession>A0A841RKE1</accession>
<feature type="domain" description="FAD/NAD(P)-binding" evidence="8">
    <location>
        <begin position="8"/>
        <end position="308"/>
    </location>
</feature>
<dbReference type="Proteomes" id="UP000572212">
    <property type="component" value="Unassembled WGS sequence"/>
</dbReference>
<dbReference type="InterPro" id="IPR023753">
    <property type="entry name" value="FAD/NAD-binding_dom"/>
</dbReference>
<evidence type="ECO:0000256" key="2">
    <source>
        <dbReference type="ARBA" id="ARBA00022630"/>
    </source>
</evidence>
<keyword evidence="10" id="KW-1185">Reference proteome</keyword>
<organism evidence="9 10">
    <name type="scientific">Gracilibacillus halotolerans</name>
    <dbReference type="NCBI Taxonomy" id="74386"/>
    <lineage>
        <taxon>Bacteria</taxon>
        <taxon>Bacillati</taxon>
        <taxon>Bacillota</taxon>
        <taxon>Bacilli</taxon>
        <taxon>Bacillales</taxon>
        <taxon>Bacillaceae</taxon>
        <taxon>Gracilibacillus</taxon>
    </lineage>
</organism>
<feature type="binding site" evidence="6">
    <location>
        <position position="49"/>
    </location>
    <ligand>
        <name>FAD</name>
        <dbReference type="ChEBI" id="CHEBI:57692"/>
    </ligand>
</feature>
<feature type="binding site" evidence="6">
    <location>
        <position position="326"/>
    </location>
    <ligand>
        <name>FAD</name>
        <dbReference type="ChEBI" id="CHEBI:57692"/>
    </ligand>
</feature>
<feature type="binding site" evidence="6">
    <location>
        <position position="17"/>
    </location>
    <ligand>
        <name>FAD</name>
        <dbReference type="ChEBI" id="CHEBI:57692"/>
    </ligand>
</feature>
<evidence type="ECO:0000256" key="5">
    <source>
        <dbReference type="ARBA" id="ARBA00023002"/>
    </source>
</evidence>
<dbReference type="Pfam" id="PF07992">
    <property type="entry name" value="Pyr_redox_2"/>
    <property type="match status" value="1"/>
</dbReference>
<feature type="binding site" evidence="6">
    <location>
        <position position="286"/>
    </location>
    <ligand>
        <name>FAD</name>
        <dbReference type="ChEBI" id="CHEBI:57692"/>
    </ligand>
</feature>
<comment type="cofactor">
    <cofactor evidence="6">
        <name>FAD</name>
        <dbReference type="ChEBI" id="CHEBI:57692"/>
    </cofactor>
    <text evidence="6">Binds 1 FAD per subunit.</text>
</comment>
<dbReference type="InterPro" id="IPR050097">
    <property type="entry name" value="Ferredoxin-NADP_redctase_2"/>
</dbReference>
<comment type="catalytic activity">
    <reaction evidence="6">
        <text>2 reduced [2Fe-2S]-[ferredoxin] + NADP(+) + H(+) = 2 oxidized [2Fe-2S]-[ferredoxin] + NADPH</text>
        <dbReference type="Rhea" id="RHEA:20125"/>
        <dbReference type="Rhea" id="RHEA-COMP:10000"/>
        <dbReference type="Rhea" id="RHEA-COMP:10001"/>
        <dbReference type="ChEBI" id="CHEBI:15378"/>
        <dbReference type="ChEBI" id="CHEBI:33737"/>
        <dbReference type="ChEBI" id="CHEBI:33738"/>
        <dbReference type="ChEBI" id="CHEBI:57783"/>
        <dbReference type="ChEBI" id="CHEBI:58349"/>
        <dbReference type="EC" id="1.18.1.2"/>
    </reaction>
</comment>
<keyword evidence="2 6" id="KW-0285">Flavoprotein</keyword>
<evidence type="ECO:0000313" key="9">
    <source>
        <dbReference type="EMBL" id="MBB6513171.1"/>
    </source>
</evidence>
<dbReference type="HAMAP" id="MF_01685">
    <property type="entry name" value="FENR2"/>
    <property type="match status" value="1"/>
</dbReference>
<evidence type="ECO:0000256" key="3">
    <source>
        <dbReference type="ARBA" id="ARBA00022827"/>
    </source>
</evidence>
<dbReference type="InterPro" id="IPR022890">
    <property type="entry name" value="Fd--NADP_Rdtase_type_2"/>
</dbReference>
<dbReference type="PRINTS" id="PR00469">
    <property type="entry name" value="PNDRDTASEII"/>
</dbReference>
<feature type="binding site" evidence="6">
    <location>
        <position position="124"/>
    </location>
    <ligand>
        <name>FAD</name>
        <dbReference type="ChEBI" id="CHEBI:57692"/>
    </ligand>
</feature>
<evidence type="ECO:0000256" key="1">
    <source>
        <dbReference type="ARBA" id="ARBA00011738"/>
    </source>
</evidence>
<dbReference type="EC" id="1.18.1.2" evidence="6"/>
<comment type="similarity">
    <text evidence="6">Belongs to the ferredoxin--NADP reductase type 2 family.</text>
</comment>
<gene>
    <name evidence="9" type="ORF">GGQ92_001961</name>
</gene>
<dbReference type="EMBL" id="JACHON010000008">
    <property type="protein sequence ID" value="MBB6513171.1"/>
    <property type="molecule type" value="Genomic_DNA"/>
</dbReference>
<protein>
    <recommendedName>
        <fullName evidence="6">Ferredoxin--NADP reductase</fullName>
        <shortName evidence="6">FNR</shortName>
        <shortName evidence="6">Fd-NADP(+) reductase</shortName>
        <ecNumber evidence="6">1.18.1.2</ecNumber>
    </recommendedName>
</protein>
<evidence type="ECO:0000259" key="8">
    <source>
        <dbReference type="Pfam" id="PF07992"/>
    </source>
</evidence>
<keyword evidence="7" id="KW-0472">Membrane</keyword>
<feature type="binding site" evidence="6">
    <location>
        <position position="36"/>
    </location>
    <ligand>
        <name>FAD</name>
        <dbReference type="ChEBI" id="CHEBI:57692"/>
    </ligand>
</feature>
<comment type="subunit">
    <text evidence="1 6">Homodimer.</text>
</comment>
<evidence type="ECO:0000256" key="7">
    <source>
        <dbReference type="SAM" id="Phobius"/>
    </source>
</evidence>
<feature type="transmembrane region" description="Helical" evidence="7">
    <location>
        <begin position="6"/>
        <end position="25"/>
    </location>
</feature>
<keyword evidence="7" id="KW-0812">Transmembrane</keyword>
<dbReference type="Gene3D" id="3.50.50.60">
    <property type="entry name" value="FAD/NAD(P)-binding domain"/>
    <property type="match status" value="2"/>
</dbReference>
<dbReference type="GO" id="GO:0050661">
    <property type="term" value="F:NADP binding"/>
    <property type="evidence" value="ECO:0007669"/>
    <property type="project" value="UniProtKB-UniRule"/>
</dbReference>
<dbReference type="AlphaFoldDB" id="A0A841RKE1"/>